<feature type="transmembrane region" description="Helical" evidence="1">
    <location>
        <begin position="131"/>
        <end position="151"/>
    </location>
</feature>
<dbReference type="EMBL" id="CP001392">
    <property type="protein sequence ID" value="ACM34843.1"/>
    <property type="molecule type" value="Genomic_DNA"/>
</dbReference>
<dbReference type="InterPro" id="IPR036197">
    <property type="entry name" value="NarG-like_sf"/>
</dbReference>
<feature type="transmembrane region" description="Helical" evidence="1">
    <location>
        <begin position="288"/>
        <end position="310"/>
    </location>
</feature>
<keyword evidence="1" id="KW-0812">Transmembrane</keyword>
<dbReference type="SUPFAM" id="SSF103501">
    <property type="entry name" value="Respiratory nitrate reductase 1 gamma chain"/>
    <property type="match status" value="1"/>
</dbReference>
<keyword evidence="3" id="KW-1185">Reference proteome</keyword>
<evidence type="ECO:0000313" key="3">
    <source>
        <dbReference type="Proteomes" id="UP000000450"/>
    </source>
</evidence>
<feature type="transmembrane region" description="Helical" evidence="1">
    <location>
        <begin position="330"/>
        <end position="347"/>
    </location>
</feature>
<dbReference type="Proteomes" id="UP000000450">
    <property type="component" value="Chromosome"/>
</dbReference>
<feature type="transmembrane region" description="Helical" evidence="1">
    <location>
        <begin position="255"/>
        <end position="276"/>
    </location>
</feature>
<accession>A0A9J9UCH7</accession>
<keyword evidence="1" id="KW-0472">Membrane</keyword>
<dbReference type="NCBIfam" id="NF011607">
    <property type="entry name" value="PRK15033.1"/>
    <property type="match status" value="1"/>
</dbReference>
<name>A0A9J9UCH7_ACIET</name>
<dbReference type="SUPFAM" id="SSF54862">
    <property type="entry name" value="4Fe-4S ferredoxins"/>
    <property type="match status" value="1"/>
</dbReference>
<proteinExistence type="predicted"/>
<feature type="transmembrane region" description="Helical" evidence="1">
    <location>
        <begin position="171"/>
        <end position="192"/>
    </location>
</feature>
<evidence type="ECO:0000313" key="2">
    <source>
        <dbReference type="EMBL" id="ACM34843.1"/>
    </source>
</evidence>
<dbReference type="InterPro" id="IPR012830">
    <property type="entry name" value="Citrate_utilization_prot_B"/>
</dbReference>
<dbReference type="NCBIfam" id="TIGR02484">
    <property type="entry name" value="CitB"/>
    <property type="match status" value="1"/>
</dbReference>
<dbReference type="Gene3D" id="1.20.950.20">
    <property type="entry name" value="Transmembrane di-heme cytochromes, Chain C"/>
    <property type="match status" value="1"/>
</dbReference>
<dbReference type="RefSeq" id="WP_015914626.1">
    <property type="nucleotide sequence ID" value="NC_011992.1"/>
</dbReference>
<protein>
    <submittedName>
        <fullName evidence="2">CitB domain protein</fullName>
    </submittedName>
</protein>
<dbReference type="AlphaFoldDB" id="A0A9J9UCH7"/>
<sequence length="408" mass="43941">MQTLKSLTDEAIGLAQGGPARVIPIVPAPAQSAAETEVARQMQICNACRYCEGFCAVFPAMTRRLDFTQADVHYLANLCHNCGACLHACQYAPPHEFAVNIPQAMAQVRGQTYADYAWPPALGRLYRRNGLTLSLALVVALTLFLVLGAALQGGGLGALWGADLGGNFYRLFPHNLLVGLFAPVFLFVVLALSMGVRRFWKDVKHATSGADVSAPAATEAAHDVLRLKYLDGGHGDGCHNEDDAYTLKRRRAHHLTFYGFLLCFAATSLATVYHYVFGWPAPYEAPSIPKLLGVAGGVMLVLGTIGLWYLNRTRHPDHGDAAQKPMDLGFIALLFLVAASGLALWLVRITPSAAPALALVLCLHLGAVMALFATLPYGKFAHGVFRTAALLRHTTEKRQPNPIGLGSD</sequence>
<keyword evidence="1" id="KW-1133">Transmembrane helix</keyword>
<evidence type="ECO:0000256" key="1">
    <source>
        <dbReference type="SAM" id="Phobius"/>
    </source>
</evidence>
<gene>
    <name evidence="2" type="ordered locus">Dtpsy_3416</name>
</gene>
<organism evidence="2 3">
    <name type="scientific">Acidovorax ebreus (strain TPSY)</name>
    <name type="common">Diaphorobacter sp. (strain TPSY)</name>
    <dbReference type="NCBI Taxonomy" id="535289"/>
    <lineage>
        <taxon>Bacteria</taxon>
        <taxon>Pseudomonadati</taxon>
        <taxon>Pseudomonadota</taxon>
        <taxon>Betaproteobacteria</taxon>
        <taxon>Burkholderiales</taxon>
        <taxon>Comamonadaceae</taxon>
        <taxon>Diaphorobacter</taxon>
    </lineage>
</organism>
<dbReference type="KEGG" id="dia:Dtpsy_3416"/>
<feature type="transmembrane region" description="Helical" evidence="1">
    <location>
        <begin position="353"/>
        <end position="377"/>
    </location>
</feature>
<reference evidence="2 3" key="1">
    <citation type="journal article" date="2010" name="J. Bacteriol.">
        <title>Completed genome sequence of the anaerobic iron-oxidizing bacterium Acidovorax ebreus strain TPSY.</title>
        <authorList>
            <person name="Byrne-Bailey K.G."/>
            <person name="Weber K.A."/>
            <person name="Chair A.H."/>
            <person name="Bose S."/>
            <person name="Knox T."/>
            <person name="Spanbauer T.L."/>
            <person name="Chertkov O."/>
            <person name="Coates J.D."/>
        </authorList>
    </citation>
    <scope>NUCLEOTIDE SEQUENCE [LARGE SCALE GENOMIC DNA]</scope>
    <source>
        <strain evidence="2 3">TPSY</strain>
    </source>
</reference>